<dbReference type="InterPro" id="IPR055457">
    <property type="entry name" value="OST48_N"/>
</dbReference>
<reference evidence="3" key="1">
    <citation type="submission" date="2021-03" db="EMBL/GenBank/DDBJ databases">
        <title>Comparative genomics and phylogenomic investigation of the class Geoglossomycetes provide insights into ecological specialization and systematics.</title>
        <authorList>
            <person name="Melie T."/>
            <person name="Pirro S."/>
            <person name="Miller A.N."/>
            <person name="Quandt A."/>
        </authorList>
    </citation>
    <scope>NUCLEOTIDE SEQUENCE</scope>
    <source>
        <strain evidence="3">CAQ_001_2017</strain>
    </source>
</reference>
<comment type="pathway">
    <text evidence="1">Protein modification; protein glycosylation.</text>
</comment>
<accession>A0A9P8L702</accession>
<dbReference type="PANTHER" id="PTHR10830:SF0">
    <property type="entry name" value="DOLICHYL-DIPHOSPHOOLIGOSACCHARIDE--PROTEIN GLYCOSYLTRANSFERASE 48 KDA SUBUNIT"/>
    <property type="match status" value="1"/>
</dbReference>
<feature type="chain" id="PRO_5040540895" description="Dolichyl-diphosphooligosaccharide--protein glycosyltransferase subunit WBP1" evidence="1">
    <location>
        <begin position="19"/>
        <end position="302"/>
    </location>
</feature>
<comment type="subcellular location">
    <subcellularLocation>
        <location evidence="1">Endoplasmic reticulum membrane</location>
        <topology evidence="1">Single-pass type I membrane protein</topology>
    </subcellularLocation>
</comment>
<evidence type="ECO:0000256" key="1">
    <source>
        <dbReference type="RuleBase" id="RU361142"/>
    </source>
</evidence>
<sequence>MRWLFSFLVLVLAGVASAVSTKGNRLLVVLEEKSEKDSYSKFWADLKERGFQLSFESPKNDALSLFQHGERAYDHIIIFPAKSKGLGPSLTAQNLLKYLNSDGNILIALSSKTPAPTALTALLLELDIHLPPERSNLVVDHFNHDVLSASEKHDVVLLPRPDPLRQDVKNFFGGQGKGEELIAFPRGVGHALGNASPLVAPVLRAPRTAYAYNQKDEATVVEEPFAVGQQLGLVSTLQARNNARLAVLGAVEMLSDEWFDAKVKRSPGENGAGKGAKEVRTSNRAFAREISAWTFSETGVLK</sequence>
<comment type="similarity">
    <text evidence="1">Belongs to the DDOST 48 kDa subunit family.</text>
</comment>
<name>A0A9P8L702_9PEZI</name>
<keyword evidence="4" id="KW-1185">Reference proteome</keyword>
<protein>
    <recommendedName>
        <fullName evidence="1">Dolichyl-diphosphooligosaccharide--protein glycosyltransferase subunit WBP1</fullName>
        <shortName evidence="1">Oligosaccharyl transferase subunit WBP1</shortName>
    </recommendedName>
</protein>
<keyword evidence="1" id="KW-0256">Endoplasmic reticulum</keyword>
<feature type="non-terminal residue" evidence="3">
    <location>
        <position position="302"/>
    </location>
</feature>
<dbReference type="Proteomes" id="UP000750711">
    <property type="component" value="Unassembled WGS sequence"/>
</dbReference>
<dbReference type="EMBL" id="JAGHQM010001914">
    <property type="protein sequence ID" value="KAH0551580.1"/>
    <property type="molecule type" value="Genomic_DNA"/>
</dbReference>
<dbReference type="InterPro" id="IPR005013">
    <property type="entry name" value="DDOST_48_kDa_subunit"/>
</dbReference>
<dbReference type="PANTHER" id="PTHR10830">
    <property type="entry name" value="DOLICHYL-DIPHOSPHOOLIGOSACCHARIDE--PROTEIN GLYCOSYLTRANSFERASE 48 KDA SUBUNIT"/>
    <property type="match status" value="1"/>
</dbReference>
<dbReference type="Pfam" id="PF03345">
    <property type="entry name" value="OST48_N"/>
    <property type="match status" value="1"/>
</dbReference>
<comment type="function">
    <text evidence="1">Subunit of the oligosaccharyl transferase (OST) complex that catalyzes the initial transfer of a defined glycan (Glc(3)Man(9)GlcNAc(2) in eukaryotes) from the lipid carrier dolichol-pyrophosphate to an asparagine residue within an Asn-X-Ser/Thr consensus motif in nascent polypeptide chains, the first step in protein N-glycosylation. N-glycosylation occurs cotranslationally and the complex associates with the Sec61 complex at the channel-forming translocon complex that mediates protein translocation across the endoplasmic reticulum (ER).</text>
</comment>
<gene>
    <name evidence="3" type="ORF">GP486_007204</name>
</gene>
<feature type="signal peptide" evidence="1">
    <location>
        <begin position="1"/>
        <end position="18"/>
    </location>
</feature>
<dbReference type="GO" id="GO:0008250">
    <property type="term" value="C:oligosaccharyltransferase complex"/>
    <property type="evidence" value="ECO:0007669"/>
    <property type="project" value="TreeGrafter"/>
</dbReference>
<dbReference type="AlphaFoldDB" id="A0A9P8L702"/>
<keyword evidence="1" id="KW-0732">Signal</keyword>
<comment type="caution">
    <text evidence="3">The sequence shown here is derived from an EMBL/GenBank/DDBJ whole genome shotgun (WGS) entry which is preliminary data.</text>
</comment>
<evidence type="ECO:0000259" key="2">
    <source>
        <dbReference type="Pfam" id="PF03345"/>
    </source>
</evidence>
<feature type="domain" description="OST48 N-terminal" evidence="2">
    <location>
        <begin position="25"/>
        <end position="294"/>
    </location>
</feature>
<organism evidence="3 4">
    <name type="scientific">Trichoglossum hirsutum</name>
    <dbReference type="NCBI Taxonomy" id="265104"/>
    <lineage>
        <taxon>Eukaryota</taxon>
        <taxon>Fungi</taxon>
        <taxon>Dikarya</taxon>
        <taxon>Ascomycota</taxon>
        <taxon>Pezizomycotina</taxon>
        <taxon>Geoglossomycetes</taxon>
        <taxon>Geoglossales</taxon>
        <taxon>Geoglossaceae</taxon>
        <taxon>Trichoglossum</taxon>
    </lineage>
</organism>
<evidence type="ECO:0000313" key="3">
    <source>
        <dbReference type="EMBL" id="KAH0551580.1"/>
    </source>
</evidence>
<evidence type="ECO:0000313" key="4">
    <source>
        <dbReference type="Proteomes" id="UP000750711"/>
    </source>
</evidence>
<comment type="subunit">
    <text evidence="1">Component of the oligosaccharyltransferase (OST) complex.</text>
</comment>
<dbReference type="GO" id="GO:0018279">
    <property type="term" value="P:protein N-linked glycosylation via asparagine"/>
    <property type="evidence" value="ECO:0007669"/>
    <property type="project" value="UniProtKB-UniRule"/>
</dbReference>
<proteinExistence type="inferred from homology"/>